<dbReference type="InterPro" id="IPR017451">
    <property type="entry name" value="F-box-assoc_interact_dom"/>
</dbReference>
<feature type="transmembrane region" description="Helical" evidence="6">
    <location>
        <begin position="510"/>
        <end position="530"/>
    </location>
</feature>
<gene>
    <name evidence="10" type="ORF">H5410_044691</name>
</gene>
<feature type="transmembrane region" description="Helical" evidence="6">
    <location>
        <begin position="144"/>
        <end position="164"/>
    </location>
</feature>
<evidence type="ECO:0000256" key="3">
    <source>
        <dbReference type="ARBA" id="ARBA00022989"/>
    </source>
</evidence>
<dbReference type="InterPro" id="IPR056555">
    <property type="entry name" value="NFD4_C"/>
</dbReference>
<accession>A0A9J5X7I2</accession>
<feature type="transmembrane region" description="Helical" evidence="6">
    <location>
        <begin position="319"/>
        <end position="343"/>
    </location>
</feature>
<dbReference type="GO" id="GO:0016020">
    <property type="term" value="C:membrane"/>
    <property type="evidence" value="ECO:0007669"/>
    <property type="project" value="UniProtKB-SubCell"/>
</dbReference>
<evidence type="ECO:0000259" key="7">
    <source>
        <dbReference type="Pfam" id="PF06813"/>
    </source>
</evidence>
<evidence type="ECO:0000259" key="8">
    <source>
        <dbReference type="Pfam" id="PF08268"/>
    </source>
</evidence>
<dbReference type="InterPro" id="IPR011043">
    <property type="entry name" value="Gal_Oxase/kelch_b-propeller"/>
</dbReference>
<dbReference type="Pfam" id="PF06813">
    <property type="entry name" value="Nodulin-like"/>
    <property type="match status" value="1"/>
</dbReference>
<evidence type="ECO:0000256" key="2">
    <source>
        <dbReference type="ARBA" id="ARBA00022692"/>
    </source>
</evidence>
<dbReference type="Gene3D" id="1.20.1250.20">
    <property type="entry name" value="MFS general substrate transporter like domains"/>
    <property type="match status" value="2"/>
</dbReference>
<feature type="transmembrane region" description="Helical" evidence="6">
    <location>
        <begin position="419"/>
        <end position="437"/>
    </location>
</feature>
<evidence type="ECO:0000313" key="10">
    <source>
        <dbReference type="EMBL" id="KAG5584257.1"/>
    </source>
</evidence>
<feature type="transmembrane region" description="Helical" evidence="6">
    <location>
        <begin position="176"/>
        <end position="198"/>
    </location>
</feature>
<dbReference type="InterPro" id="IPR013187">
    <property type="entry name" value="F-box-assoc_dom_typ3"/>
</dbReference>
<feature type="transmembrane region" description="Helical" evidence="6">
    <location>
        <begin position="242"/>
        <end position="260"/>
    </location>
</feature>
<evidence type="ECO:0000256" key="5">
    <source>
        <dbReference type="ARBA" id="ARBA00044504"/>
    </source>
</evidence>
<evidence type="ECO:0000259" key="9">
    <source>
        <dbReference type="Pfam" id="PF23262"/>
    </source>
</evidence>
<dbReference type="SUPFAM" id="SSF103473">
    <property type="entry name" value="MFS general substrate transporter"/>
    <property type="match status" value="1"/>
</dbReference>
<dbReference type="PANTHER" id="PTHR21576">
    <property type="entry name" value="UNCHARACTERIZED NODULIN-LIKE PROTEIN"/>
    <property type="match status" value="1"/>
</dbReference>
<evidence type="ECO:0000256" key="6">
    <source>
        <dbReference type="SAM" id="Phobius"/>
    </source>
</evidence>
<dbReference type="Proteomes" id="UP000824120">
    <property type="component" value="Chromosome 9"/>
</dbReference>
<sequence length="891" mass="100193">MSIANFSLHLLTSRWYMAFSSLMVLFMSGATFIFGLYSGDIKSKFGYDQTTLNLISFFKDLGGNLAIISGLIMEIVPPRAILAIGAILNFFGYFMIWLGVTGRISKPRVWQMCLYICIGANSQSFANTGGTVTCVKNFPANRGIVLGLLKGAVGLSGAIMTQLYLCFYGDKKGESLILLVAWLPVLVSCIFLPSIRIMKVIQQENDVKMFFNLLFVSLGLAIFLLIIIIIQKKFTFNRVEYVLSGVFVLVLLFSPLILVIREEFNIWKSKKGLVSSDISQLNASIQVENPPSSKTNWSLCFKSAFNPPERGEDHTILQAFFNIDMLILFVATTFGVGGTLTLIDNLGQIGKALGYPDSSIGTFVSLVSIWNYLGRVSSGFASEILLSKYNFPRPLMLTLVLLLSCIGHLLIAFGVRNSLYVSSVLMGFCFGAQWPLILSIISELFGLKYYATLYNFGSVASPIGGYILNVRVAGHLYDKEALKQLEAQGIFTRKIEEDLNCVGVQCYKQAFLIISGATFVGSIVSLILVLRTREFYATDIYKKFKQESQMAQKKKCVSSHRHGHGNLASRKTQNKKKSIVNTKKTNIIGEEEATQKFKVIRIYLQEEIMMEILKVTCAVSSSVQMCLEDTYIHNKDDQNSQKILTIERLFRKDKVFNCYTSSLSMLEDKQKLDWPSSCKPMIARIFCSCDGLVLILVSSGGYYEELVLWNPSTRESILLPHPEFPVRTCVCGLEYDVTSEDYKILAINLNADDSFYTLIELLSLKSGSWRRIGYPTGIKPKPVRGFRDCGMDYLAFLHGAFHWLGMSRSGYYTTISFNISNEVYGEVPLLEQMFGVSTHYYTIDHGVSVLRGMLCFYSTHNHCKEGRIDTFKLWVMKDYGIRESWTKLIEI</sequence>
<feature type="domain" description="F-box associated beta-propeller type 3" evidence="8">
    <location>
        <begin position="669"/>
        <end position="887"/>
    </location>
</feature>
<keyword evidence="11" id="KW-1185">Reference proteome</keyword>
<keyword evidence="4 6" id="KW-0472">Membrane</keyword>
<feature type="transmembrane region" description="Helical" evidence="6">
    <location>
        <begin position="210"/>
        <end position="230"/>
    </location>
</feature>
<feature type="transmembrane region" description="Helical" evidence="6">
    <location>
        <begin position="394"/>
        <end position="413"/>
    </location>
</feature>
<dbReference type="Pfam" id="PF23262">
    <property type="entry name" value="NFD4_C"/>
    <property type="match status" value="1"/>
</dbReference>
<dbReference type="Pfam" id="PF08268">
    <property type="entry name" value="FBA_3"/>
    <property type="match status" value="1"/>
</dbReference>
<dbReference type="NCBIfam" id="TIGR01640">
    <property type="entry name" value="F_box_assoc_1"/>
    <property type="match status" value="1"/>
</dbReference>
<reference evidence="10 11" key="1">
    <citation type="submission" date="2020-09" db="EMBL/GenBank/DDBJ databases">
        <title>De no assembly of potato wild relative species, Solanum commersonii.</title>
        <authorList>
            <person name="Cho K."/>
        </authorList>
    </citation>
    <scope>NUCLEOTIDE SEQUENCE [LARGE SCALE GENOMIC DNA]</scope>
    <source>
        <strain evidence="10">LZ3.2</strain>
        <tissue evidence="10">Leaf</tissue>
    </source>
</reference>
<feature type="domain" description="NFD4 C-terminal" evidence="9">
    <location>
        <begin position="322"/>
        <end position="537"/>
    </location>
</feature>
<evidence type="ECO:0000256" key="1">
    <source>
        <dbReference type="ARBA" id="ARBA00004141"/>
    </source>
</evidence>
<dbReference type="InterPro" id="IPR010658">
    <property type="entry name" value="Nodulin-like"/>
</dbReference>
<feature type="transmembrane region" description="Helical" evidence="6">
    <location>
        <begin position="449"/>
        <end position="468"/>
    </location>
</feature>
<feature type="domain" description="Nodulin-like" evidence="7">
    <location>
        <begin position="14"/>
        <end position="259"/>
    </location>
</feature>
<proteinExistence type="inferred from homology"/>
<dbReference type="PANTHER" id="PTHR21576:SF129">
    <property type="entry name" value="PROTEIN NUCLEAR FUSION DEFECTIVE 4-LIKE"/>
    <property type="match status" value="1"/>
</dbReference>
<evidence type="ECO:0008006" key="12">
    <source>
        <dbReference type="Google" id="ProtNLM"/>
    </source>
</evidence>
<dbReference type="InterPro" id="IPR036259">
    <property type="entry name" value="MFS_trans_sf"/>
</dbReference>
<comment type="subcellular location">
    <subcellularLocation>
        <location evidence="1">Membrane</location>
        <topology evidence="1">Multi-pass membrane protein</topology>
    </subcellularLocation>
</comment>
<dbReference type="OrthoDB" id="410267at2759"/>
<name>A0A9J5X7I2_SOLCO</name>
<organism evidence="10 11">
    <name type="scientific">Solanum commersonii</name>
    <name type="common">Commerson's wild potato</name>
    <name type="synonym">Commerson's nightshade</name>
    <dbReference type="NCBI Taxonomy" id="4109"/>
    <lineage>
        <taxon>Eukaryota</taxon>
        <taxon>Viridiplantae</taxon>
        <taxon>Streptophyta</taxon>
        <taxon>Embryophyta</taxon>
        <taxon>Tracheophyta</taxon>
        <taxon>Spermatophyta</taxon>
        <taxon>Magnoliopsida</taxon>
        <taxon>eudicotyledons</taxon>
        <taxon>Gunneridae</taxon>
        <taxon>Pentapetalae</taxon>
        <taxon>asterids</taxon>
        <taxon>lamiids</taxon>
        <taxon>Solanales</taxon>
        <taxon>Solanaceae</taxon>
        <taxon>Solanoideae</taxon>
        <taxon>Solaneae</taxon>
        <taxon>Solanum</taxon>
    </lineage>
</organism>
<feature type="transmembrane region" description="Helical" evidence="6">
    <location>
        <begin position="15"/>
        <end position="39"/>
    </location>
</feature>
<evidence type="ECO:0000313" key="11">
    <source>
        <dbReference type="Proteomes" id="UP000824120"/>
    </source>
</evidence>
<keyword evidence="2 6" id="KW-0812">Transmembrane</keyword>
<dbReference type="AlphaFoldDB" id="A0A9J5X7I2"/>
<feature type="transmembrane region" description="Helical" evidence="6">
    <location>
        <begin position="51"/>
        <end position="73"/>
    </location>
</feature>
<evidence type="ECO:0000256" key="4">
    <source>
        <dbReference type="ARBA" id="ARBA00023136"/>
    </source>
</evidence>
<dbReference type="SUPFAM" id="SSF50965">
    <property type="entry name" value="Galactose oxidase, central domain"/>
    <property type="match status" value="1"/>
</dbReference>
<dbReference type="EMBL" id="JACXVP010000009">
    <property type="protein sequence ID" value="KAG5584257.1"/>
    <property type="molecule type" value="Genomic_DNA"/>
</dbReference>
<comment type="caution">
    <text evidence="10">The sequence shown here is derived from an EMBL/GenBank/DDBJ whole genome shotgun (WGS) entry which is preliminary data.</text>
</comment>
<keyword evidence="3 6" id="KW-1133">Transmembrane helix</keyword>
<feature type="transmembrane region" description="Helical" evidence="6">
    <location>
        <begin position="79"/>
        <end position="100"/>
    </location>
</feature>
<comment type="similarity">
    <text evidence="5">Belongs to the major facilitator superfamily. Phosphate:H(+) symporter (TC 2.A.1.9) family.</text>
</comment>
<protein>
    <recommendedName>
        <fullName evidence="12">Nodulin-like domain-containing protein</fullName>
    </recommendedName>
</protein>
<dbReference type="CDD" id="cd17354">
    <property type="entry name" value="MFS_Mch1p_like"/>
    <property type="match status" value="1"/>
</dbReference>